<gene>
    <name evidence="2" type="ORF">FGL98_16450</name>
</gene>
<evidence type="ECO:0000313" key="2">
    <source>
        <dbReference type="EMBL" id="TWP34703.1"/>
    </source>
</evidence>
<accession>A0A563DXN7</accession>
<organism evidence="2 3">
    <name type="scientific">Leekyejoonella antrihumi</name>
    <dbReference type="NCBI Taxonomy" id="1660198"/>
    <lineage>
        <taxon>Bacteria</taxon>
        <taxon>Bacillati</taxon>
        <taxon>Actinomycetota</taxon>
        <taxon>Actinomycetes</taxon>
        <taxon>Micrococcales</taxon>
        <taxon>Dermacoccaceae</taxon>
        <taxon>Leekyejoonella</taxon>
    </lineage>
</organism>
<name>A0A563DXN7_9MICO</name>
<evidence type="ECO:0000313" key="3">
    <source>
        <dbReference type="Proteomes" id="UP000320244"/>
    </source>
</evidence>
<feature type="domain" description="D-alanyl-D-alanine carboxypeptidase-like core" evidence="1">
    <location>
        <begin position="2"/>
        <end position="25"/>
    </location>
</feature>
<comment type="caution">
    <text evidence="2">The sequence shown here is derived from an EMBL/GenBank/DDBJ whole genome shotgun (WGS) entry which is preliminary data.</text>
</comment>
<keyword evidence="2" id="KW-0121">Carboxypeptidase</keyword>
<sequence length="63" mass="7205">MVRYPLGQEKVTGYIYEPWHLRYVGSRLAGYLKSSHTKTLEQAFHLPGAHAPVTKAESNLLHR</sequence>
<dbReference type="Pfam" id="PF02557">
    <property type="entry name" value="VanY"/>
    <property type="match status" value="1"/>
</dbReference>
<dbReference type="GO" id="GO:0006508">
    <property type="term" value="P:proteolysis"/>
    <property type="evidence" value="ECO:0007669"/>
    <property type="project" value="InterPro"/>
</dbReference>
<dbReference type="Gene3D" id="3.30.1380.10">
    <property type="match status" value="1"/>
</dbReference>
<dbReference type="InterPro" id="IPR003709">
    <property type="entry name" value="VanY-like_core_dom"/>
</dbReference>
<evidence type="ECO:0000259" key="1">
    <source>
        <dbReference type="Pfam" id="PF02557"/>
    </source>
</evidence>
<keyword evidence="2" id="KW-0378">Hydrolase</keyword>
<dbReference type="Proteomes" id="UP000320244">
    <property type="component" value="Unassembled WGS sequence"/>
</dbReference>
<dbReference type="InterPro" id="IPR009045">
    <property type="entry name" value="Zn_M74/Hedgehog-like"/>
</dbReference>
<dbReference type="OrthoDB" id="9792074at2"/>
<dbReference type="GO" id="GO:0004180">
    <property type="term" value="F:carboxypeptidase activity"/>
    <property type="evidence" value="ECO:0007669"/>
    <property type="project" value="UniProtKB-KW"/>
</dbReference>
<dbReference type="EMBL" id="VCQV01000025">
    <property type="protein sequence ID" value="TWP34703.1"/>
    <property type="molecule type" value="Genomic_DNA"/>
</dbReference>
<keyword evidence="2" id="KW-0645">Protease</keyword>
<protein>
    <submittedName>
        <fullName evidence="2">D-alanyl-D-alanine carboxypeptidase family protein</fullName>
    </submittedName>
</protein>
<reference evidence="2 3" key="2">
    <citation type="submission" date="2019-08" db="EMBL/GenBank/DDBJ databases">
        <title>Jejuicoccus antrihumi gen. nov., sp. nov., a new member of the family Dermacoccaceae isolated from a cave.</title>
        <authorList>
            <person name="Schumann P."/>
            <person name="Kim I.S."/>
        </authorList>
    </citation>
    <scope>NUCLEOTIDE SEQUENCE [LARGE SCALE GENOMIC DNA]</scope>
    <source>
        <strain evidence="2 3">C5-26</strain>
    </source>
</reference>
<keyword evidence="3" id="KW-1185">Reference proteome</keyword>
<proteinExistence type="predicted"/>
<reference evidence="2 3" key="1">
    <citation type="submission" date="2019-05" db="EMBL/GenBank/DDBJ databases">
        <authorList>
            <person name="Lee S.D."/>
        </authorList>
    </citation>
    <scope>NUCLEOTIDE SEQUENCE [LARGE SCALE GENOMIC DNA]</scope>
    <source>
        <strain evidence="2 3">C5-26</strain>
    </source>
</reference>
<dbReference type="AlphaFoldDB" id="A0A563DXN7"/>